<feature type="compositionally biased region" description="Polar residues" evidence="1">
    <location>
        <begin position="247"/>
        <end position="256"/>
    </location>
</feature>
<reference evidence="3" key="1">
    <citation type="journal article" date="2020" name="Stud. Mycol.">
        <title>101 Dothideomycetes genomes: a test case for predicting lifestyles and emergence of pathogens.</title>
        <authorList>
            <person name="Haridas S."/>
            <person name="Albert R."/>
            <person name="Binder M."/>
            <person name="Bloem J."/>
            <person name="Labutti K."/>
            <person name="Salamov A."/>
            <person name="Andreopoulos B."/>
            <person name="Baker S."/>
            <person name="Barry K."/>
            <person name="Bills G."/>
            <person name="Bluhm B."/>
            <person name="Cannon C."/>
            <person name="Castanera R."/>
            <person name="Culley D."/>
            <person name="Daum C."/>
            <person name="Ezra D."/>
            <person name="Gonzalez J."/>
            <person name="Henrissat B."/>
            <person name="Kuo A."/>
            <person name="Liang C."/>
            <person name="Lipzen A."/>
            <person name="Lutzoni F."/>
            <person name="Magnuson J."/>
            <person name="Mondo S."/>
            <person name="Nolan M."/>
            <person name="Ohm R."/>
            <person name="Pangilinan J."/>
            <person name="Park H.-J."/>
            <person name="Ramirez L."/>
            <person name="Alfaro M."/>
            <person name="Sun H."/>
            <person name="Tritt A."/>
            <person name="Yoshinaga Y."/>
            <person name="Zwiers L.-H."/>
            <person name="Turgeon B."/>
            <person name="Goodwin S."/>
            <person name="Spatafora J."/>
            <person name="Crous P."/>
            <person name="Grigoriev I."/>
        </authorList>
    </citation>
    <scope>NUCLEOTIDE SEQUENCE</scope>
    <source>
        <strain evidence="3">CBS 130266</strain>
    </source>
</reference>
<dbReference type="SUPFAM" id="SSF54236">
    <property type="entry name" value="Ubiquitin-like"/>
    <property type="match status" value="1"/>
</dbReference>
<dbReference type="EMBL" id="MU007021">
    <property type="protein sequence ID" value="KAF2433411.1"/>
    <property type="molecule type" value="Genomic_DNA"/>
</dbReference>
<dbReference type="GO" id="GO:0012506">
    <property type="term" value="C:vesicle membrane"/>
    <property type="evidence" value="ECO:0007669"/>
    <property type="project" value="TreeGrafter"/>
</dbReference>
<keyword evidence="4" id="KW-1185">Reference proteome</keyword>
<feature type="compositionally biased region" description="Low complexity" evidence="1">
    <location>
        <begin position="283"/>
        <end position="301"/>
    </location>
</feature>
<sequence>MASNVVVIDSTFRRANVKVQPQTHLSDVLEEACKKLNLRSEQYGLKHNKKNIDLSLTYRLSGLHSGAQLELVQVSRSPAVVNIALQLPSNQRLTEKFPSSTTLWQILRRFESGAAGGSGPDAINITQRGIASTDAEGVGAGRLYYEMPVLQVMNRELASFVDLQKTLAQIGVTSGSSLLRLKYRNDGQPLEEAMTQISQYFKAAEEPQTATTEVHGAHASAAGQLESNPVPEPMEEATPSPAAASPLQESQTTASLTAPPAEPQSEPPTDTPSHISPPPPDNSSTLSTKTSPPPTKSSVKVYQAPSSDTPTAAQTPHNPNDYIPTIDHAKIHQSRLNDLSRNRRLPSDKEIAKDQEEKQAALAAVQQVKVRIRLPDQNMLEDTFDRSATAADLYDVVRLALRYPEQTFLLKYTDSKGKHTTLPEGPRLLIRDLQWRGSTVIYMIWGDDVSDDIKKQPNLNDEFTNMAKALTVEQPLSQESEEPEEKRGMFGQKLGGKDAKGKGGGNLSSSEKAARLKGMLFGKKK</sequence>
<organism evidence="3 4">
    <name type="scientific">Tothia fuscella</name>
    <dbReference type="NCBI Taxonomy" id="1048955"/>
    <lineage>
        <taxon>Eukaryota</taxon>
        <taxon>Fungi</taxon>
        <taxon>Dikarya</taxon>
        <taxon>Ascomycota</taxon>
        <taxon>Pezizomycotina</taxon>
        <taxon>Dothideomycetes</taxon>
        <taxon>Pleosporomycetidae</taxon>
        <taxon>Venturiales</taxon>
        <taxon>Cylindrosympodiaceae</taxon>
        <taxon>Tothia</taxon>
    </lineage>
</organism>
<feature type="region of interest" description="Disordered" evidence="1">
    <location>
        <begin position="224"/>
        <end position="323"/>
    </location>
</feature>
<evidence type="ECO:0000256" key="1">
    <source>
        <dbReference type="SAM" id="MobiDB-lite"/>
    </source>
</evidence>
<dbReference type="AlphaFoldDB" id="A0A9P4NXA0"/>
<dbReference type="CDD" id="cd16105">
    <property type="entry name" value="Ubl_ASPSCR1_like"/>
    <property type="match status" value="1"/>
</dbReference>
<dbReference type="InterPro" id="IPR029071">
    <property type="entry name" value="Ubiquitin-like_domsf"/>
</dbReference>
<proteinExistence type="predicted"/>
<dbReference type="InterPro" id="IPR021569">
    <property type="entry name" value="TUG-UBL1"/>
</dbReference>
<evidence type="ECO:0000259" key="2">
    <source>
        <dbReference type="Pfam" id="PF11470"/>
    </source>
</evidence>
<dbReference type="OrthoDB" id="440781at2759"/>
<dbReference type="GO" id="GO:0006886">
    <property type="term" value="P:intracellular protein transport"/>
    <property type="evidence" value="ECO:0007669"/>
    <property type="project" value="TreeGrafter"/>
</dbReference>
<dbReference type="CDD" id="cd17075">
    <property type="entry name" value="UBX1_UBXN9"/>
    <property type="match status" value="1"/>
</dbReference>
<dbReference type="Gene3D" id="3.10.20.90">
    <property type="entry name" value="Phosphatidylinositol 3-kinase Catalytic Subunit, Chain A, domain 1"/>
    <property type="match status" value="1"/>
</dbReference>
<dbReference type="InterPro" id="IPR059238">
    <property type="entry name" value="UBX1_UBXN9"/>
</dbReference>
<evidence type="ECO:0000313" key="3">
    <source>
        <dbReference type="EMBL" id="KAF2433411.1"/>
    </source>
</evidence>
<dbReference type="GO" id="GO:0005634">
    <property type="term" value="C:nucleus"/>
    <property type="evidence" value="ECO:0007669"/>
    <property type="project" value="TreeGrafter"/>
</dbReference>
<protein>
    <recommendedName>
        <fullName evidence="2">TUG ubiquitin-like domain-containing protein</fullName>
    </recommendedName>
</protein>
<dbReference type="PANTHER" id="PTHR46467">
    <property type="entry name" value="TETHER CONTAINING UBX DOMAIN FOR GLUT4"/>
    <property type="match status" value="1"/>
</dbReference>
<dbReference type="Pfam" id="PF11470">
    <property type="entry name" value="TUG-UBL1"/>
    <property type="match status" value="1"/>
</dbReference>
<accession>A0A9P4NXA0</accession>
<name>A0A9P4NXA0_9PEZI</name>
<feature type="domain" description="TUG ubiquitin-like" evidence="2">
    <location>
        <begin position="8"/>
        <end position="71"/>
    </location>
</feature>
<feature type="compositionally biased region" description="Polar residues" evidence="1">
    <location>
        <begin position="304"/>
        <end position="318"/>
    </location>
</feature>
<gene>
    <name evidence="3" type="ORF">EJ08DRAFT_78144</name>
</gene>
<feature type="region of interest" description="Disordered" evidence="1">
    <location>
        <begin position="473"/>
        <end position="525"/>
    </location>
</feature>
<feature type="compositionally biased region" description="Pro residues" evidence="1">
    <location>
        <begin position="260"/>
        <end position="281"/>
    </location>
</feature>
<comment type="caution">
    <text evidence="3">The sequence shown here is derived from an EMBL/GenBank/DDBJ whole genome shotgun (WGS) entry which is preliminary data.</text>
</comment>
<dbReference type="PANTHER" id="PTHR46467:SF1">
    <property type="entry name" value="TETHER CONTAINING UBX DOMAIN FOR GLUT4"/>
    <property type="match status" value="1"/>
</dbReference>
<dbReference type="GO" id="GO:0005737">
    <property type="term" value="C:cytoplasm"/>
    <property type="evidence" value="ECO:0007669"/>
    <property type="project" value="TreeGrafter"/>
</dbReference>
<evidence type="ECO:0000313" key="4">
    <source>
        <dbReference type="Proteomes" id="UP000800235"/>
    </source>
</evidence>
<dbReference type="Proteomes" id="UP000800235">
    <property type="component" value="Unassembled WGS sequence"/>
</dbReference>
<feature type="compositionally biased region" description="Low complexity" evidence="1">
    <location>
        <begin position="236"/>
        <end position="246"/>
    </location>
</feature>